<dbReference type="EMBL" id="LR130759">
    <property type="protein sequence ID" value="VDM89518.1"/>
    <property type="molecule type" value="Genomic_DNA"/>
</dbReference>
<reference evidence="2" key="1">
    <citation type="submission" date="2018-02" db="EMBL/GenBank/DDBJ databases">
        <authorList>
            <person name="Seth-Smith MB H."/>
            <person name="Seth-Smith H."/>
        </authorList>
    </citation>
    <scope>NUCLEOTIDE SEQUENCE [LARGE SCALE GENOMIC DNA]</scope>
</reference>
<keyword evidence="2" id="KW-1185">Reference proteome</keyword>
<evidence type="ECO:0000313" key="2">
    <source>
        <dbReference type="Proteomes" id="UP000269998"/>
    </source>
</evidence>
<dbReference type="AlphaFoldDB" id="A0A447GGH3"/>
<organism evidence="1 2">
    <name type="scientific">Mycobacterium basiliense</name>
    <dbReference type="NCBI Taxonomy" id="2094119"/>
    <lineage>
        <taxon>Bacteria</taxon>
        <taxon>Bacillati</taxon>
        <taxon>Actinomycetota</taxon>
        <taxon>Actinomycetes</taxon>
        <taxon>Mycobacteriales</taxon>
        <taxon>Mycobacteriaceae</taxon>
        <taxon>Mycobacterium</taxon>
    </lineage>
</organism>
<dbReference type="Proteomes" id="UP000269998">
    <property type="component" value="Chromosome"/>
</dbReference>
<sequence>MNRVAWSESMSVEFGMIAQMFDNGGFDVLTRIIEAARTESRTAAERLVAIDELFRLRLV</sequence>
<gene>
    <name evidence="1" type="ORF">MB901379_03095</name>
</gene>
<protein>
    <submittedName>
        <fullName evidence="1">Uncharacterized protein</fullName>
    </submittedName>
</protein>
<evidence type="ECO:0000313" key="1">
    <source>
        <dbReference type="EMBL" id="VDM89518.1"/>
    </source>
</evidence>
<accession>A0A447GGH3</accession>
<name>A0A447GGH3_9MYCO</name>
<proteinExistence type="predicted"/>
<dbReference type="KEGG" id="mbai:MB901379_03095"/>